<feature type="region of interest" description="Disordered" evidence="1">
    <location>
        <begin position="220"/>
        <end position="244"/>
    </location>
</feature>
<evidence type="ECO:0000256" key="1">
    <source>
        <dbReference type="SAM" id="MobiDB-lite"/>
    </source>
</evidence>
<dbReference type="Proteomes" id="UP000290900">
    <property type="component" value="Unassembled WGS sequence"/>
</dbReference>
<reference evidence="2 3" key="1">
    <citation type="submission" date="2018-12" db="EMBL/GenBank/DDBJ databases">
        <authorList>
            <person name="Tiukova I."/>
            <person name="Dainat J."/>
        </authorList>
    </citation>
    <scope>NUCLEOTIDE SEQUENCE [LARGE SCALE GENOMIC DNA]</scope>
</reference>
<feature type="compositionally biased region" description="Polar residues" evidence="1">
    <location>
        <begin position="337"/>
        <end position="355"/>
    </location>
</feature>
<feature type="compositionally biased region" description="Low complexity" evidence="1">
    <location>
        <begin position="222"/>
        <end position="239"/>
    </location>
</feature>
<keyword evidence="3" id="KW-1185">Reference proteome</keyword>
<protein>
    <submittedName>
        <fullName evidence="2">DEKNAAC105558</fullName>
    </submittedName>
</protein>
<sequence>MALSLKRAFLQADLSQEVPTVPKRPCCRKSQFLVQRTGGVVSGNGTTDCRSRTKQLSFADSRISSAEDSEEDDDVYSDLEDDCRPLKKSLSVISTPLDDYKVSRAVSQYSDDEETELDDCCKSASTHSRDGRRMSSLSSTRLHCHRKRSKSVLSTSFSSSASLTSYVGDQSTTRVSSSISSPVIMMNSSPAIIKEDCSAKPDFAKAYSVISTELMNSLPATSLDRYSPSPSSCSRSRNSPPERDFTARSRCFDYLVGAIDEVWARYCNATSHDEEIAYGYEIEDGRAVNSISPPLISMLSGTKRDEESISGTSSIEDGSGSELSASTAITDYDSDVNGKSKNLSTEMKKSTSLRQQPHCRVSEVPENMRLQKLKDRLIKAKYYLQDYVDSEELEDCLIFWKKWDLVKYSAIELVEDEDEDDVVEKTIDELETGRCTASIDA</sequence>
<organism evidence="2 3">
    <name type="scientific">Brettanomyces naardenensis</name>
    <name type="common">Yeast</name>
    <dbReference type="NCBI Taxonomy" id="13370"/>
    <lineage>
        <taxon>Eukaryota</taxon>
        <taxon>Fungi</taxon>
        <taxon>Dikarya</taxon>
        <taxon>Ascomycota</taxon>
        <taxon>Saccharomycotina</taxon>
        <taxon>Pichiomycetes</taxon>
        <taxon>Pichiales</taxon>
        <taxon>Pichiaceae</taxon>
        <taxon>Brettanomyces</taxon>
    </lineage>
</organism>
<dbReference type="EMBL" id="CAACVR010000076">
    <property type="protein sequence ID" value="VEU24341.1"/>
    <property type="molecule type" value="Genomic_DNA"/>
</dbReference>
<accession>A0A448YTV3</accession>
<proteinExistence type="predicted"/>
<evidence type="ECO:0000313" key="3">
    <source>
        <dbReference type="Proteomes" id="UP000290900"/>
    </source>
</evidence>
<feature type="compositionally biased region" description="Polar residues" evidence="1">
    <location>
        <begin position="309"/>
        <end position="329"/>
    </location>
</feature>
<name>A0A448YTV3_BRENA</name>
<feature type="region of interest" description="Disordered" evidence="1">
    <location>
        <begin position="299"/>
        <end position="359"/>
    </location>
</feature>
<dbReference type="AlphaFoldDB" id="A0A448YTV3"/>
<evidence type="ECO:0000313" key="2">
    <source>
        <dbReference type="EMBL" id="VEU24341.1"/>
    </source>
</evidence>
<dbReference type="InParanoid" id="A0A448YTV3"/>
<feature type="region of interest" description="Disordered" evidence="1">
    <location>
        <begin position="123"/>
        <end position="143"/>
    </location>
</feature>
<gene>
    <name evidence="2" type="ORF">BRENAR_LOCUS5069</name>
</gene>
<dbReference type="OrthoDB" id="4096201at2759"/>